<evidence type="ECO:0000313" key="1">
    <source>
        <dbReference type="EMBL" id="MCC2220741.1"/>
    </source>
</evidence>
<dbReference type="RefSeq" id="WP_308731221.1">
    <property type="nucleotide sequence ID" value="NZ_JAJEQN010000006.1"/>
</dbReference>
<keyword evidence="2" id="KW-1185">Reference proteome</keyword>
<dbReference type="Gene3D" id="3.90.70.10">
    <property type="entry name" value="Cysteine proteinases"/>
    <property type="match status" value="1"/>
</dbReference>
<reference evidence="1 2" key="1">
    <citation type="submission" date="2021-10" db="EMBL/GenBank/DDBJ databases">
        <title>Anaerobic single-cell dispensing facilitates the cultivation of human gut bacteria.</title>
        <authorList>
            <person name="Afrizal A."/>
        </authorList>
    </citation>
    <scope>NUCLEOTIDE SEQUENCE [LARGE SCALE GENOMIC DNA]</scope>
    <source>
        <strain evidence="1 2">CLA-AA-H224</strain>
    </source>
</reference>
<dbReference type="AlphaFoldDB" id="A0AAE3E2N4"/>
<organism evidence="1 2">
    <name type="scientific">Anthropogastromicrobium aceti</name>
    <dbReference type="NCBI Taxonomy" id="2981768"/>
    <lineage>
        <taxon>Bacteria</taxon>
        <taxon>Bacillati</taxon>
        <taxon>Bacillota</taxon>
        <taxon>Clostridia</taxon>
        <taxon>Lachnospirales</taxon>
        <taxon>Lachnospiraceae</taxon>
        <taxon>Anthropogastromicrobium</taxon>
    </lineage>
</organism>
<name>A0AAE3E2N4_9FIRM</name>
<evidence type="ECO:0000313" key="2">
    <source>
        <dbReference type="Proteomes" id="UP001198200"/>
    </source>
</evidence>
<sequence>MKKLIRRILLLIFIFAAAFGSFVVYQQYTQKTQQTDSYETMQSGTLAAVRLKYLTDNSNILRGYTQKMDVSTMRGCITPLSKEHKLSIQIDQAENVGQVSYEVRGLDGTRLVEDGVISGWETDGSTMNTQLQLSNLVDDGNEYQFVLCVSQKEKPVYYYSRIIYLTDEHTESLVGFAHDFWQASIDKNSDFVVNYIQPDETMGTDDFSYVNQHSRSGMITWNGLLVEAGTVETTLTELSDSQASITLTYPVTISNGTDSKTCMVNENYVVRFRSDVLYLLDFERHVKEQFSVAAPVYAKGALQLGITDEEVSKMASDDENIQAYVYDGQLFTSNEKDNSLSLIYTYQDGAEDKSFLDGYKLQPIRVENSGDIYFMAYGYHSRGNHEGQVGVSFLHYKCETACIDEIFYIPVTFSEEILMKNMGTLAYVNNESDLMYLLYQSTVYSIDLSSGEKAQLAKASSAGSFYSNKSSSLIAWEEGDEGYAGVIRIADLSTGETYRIDAGEGEFVQIQGFLGNDLVYGTGRKSDVLTQAGQVVHKPMYELAILSFDEDMTQSGAYQMDGYYIEGTQILENQLNIYRLTKNNASGSYEEAADDQMFFNNRSDKKVTSLTKSKIADDFQKVWSISLPFDTEKVQTNGTLCKIRDAAASYQLNLDDGDQGHLYYVYAKGRLQQIDSVLADAIDTAYDQMGVVVDDRASYVWTRGTRALSKNLTFEEQQAKNAEDGLRACLEILISAEGGNASLVEALLNEKTAVEDIMTQAIEAENTKDTSKSVSGRAENLRGSSVTQILYYINENHLVLAVTGDSSALLLTGYDTKNVSVYDPVTSETTTMAIADAQEYFEAYDCAFFAWIK</sequence>
<proteinExistence type="predicted"/>
<gene>
    <name evidence="1" type="ORF">LKD48_03645</name>
</gene>
<dbReference type="Proteomes" id="UP001198200">
    <property type="component" value="Unassembled WGS sequence"/>
</dbReference>
<accession>A0AAE3E2N4</accession>
<comment type="caution">
    <text evidence="1">The sequence shown here is derived from an EMBL/GenBank/DDBJ whole genome shotgun (WGS) entry which is preliminary data.</text>
</comment>
<dbReference type="EMBL" id="JAJEQN010000006">
    <property type="protein sequence ID" value="MCC2220741.1"/>
    <property type="molecule type" value="Genomic_DNA"/>
</dbReference>
<protein>
    <submittedName>
        <fullName evidence="1">Uncharacterized protein</fullName>
    </submittedName>
</protein>